<keyword evidence="3" id="KW-1185">Reference proteome</keyword>
<comment type="caution">
    <text evidence="2">The sequence shown here is derived from an EMBL/GenBank/DDBJ whole genome shotgun (WGS) entry which is preliminary data.</text>
</comment>
<dbReference type="AlphaFoldDB" id="A0A5B7IGS0"/>
<evidence type="ECO:0000313" key="2">
    <source>
        <dbReference type="EMBL" id="MPC83630.1"/>
    </source>
</evidence>
<reference evidence="2 3" key="1">
    <citation type="submission" date="2019-05" db="EMBL/GenBank/DDBJ databases">
        <title>Another draft genome of Portunus trituberculatus and its Hox gene families provides insights of decapod evolution.</title>
        <authorList>
            <person name="Jeong J.-H."/>
            <person name="Song I."/>
            <person name="Kim S."/>
            <person name="Choi T."/>
            <person name="Kim D."/>
            <person name="Ryu S."/>
            <person name="Kim W."/>
        </authorList>
    </citation>
    <scope>NUCLEOTIDE SEQUENCE [LARGE SCALE GENOMIC DNA]</scope>
    <source>
        <tissue evidence="2">Muscle</tissue>
    </source>
</reference>
<feature type="region of interest" description="Disordered" evidence="1">
    <location>
        <begin position="44"/>
        <end position="67"/>
    </location>
</feature>
<gene>
    <name evidence="2" type="ORF">E2C01_078344</name>
</gene>
<name>A0A5B7IGS0_PORTR</name>
<dbReference type="Proteomes" id="UP000324222">
    <property type="component" value="Unassembled WGS sequence"/>
</dbReference>
<dbReference type="EMBL" id="VSRR010062965">
    <property type="protein sequence ID" value="MPC83630.1"/>
    <property type="molecule type" value="Genomic_DNA"/>
</dbReference>
<evidence type="ECO:0000313" key="3">
    <source>
        <dbReference type="Proteomes" id="UP000324222"/>
    </source>
</evidence>
<evidence type="ECO:0000256" key="1">
    <source>
        <dbReference type="SAM" id="MobiDB-lite"/>
    </source>
</evidence>
<sequence>MGLVRGAAPRVVLIRLVITGAPLYLYVPRALHRTVRRAVTAPLSPSALQPRSPVAPPPAEPTLRGSLSQSDHFYLSLRESQILGNETLIIV</sequence>
<proteinExistence type="predicted"/>
<protein>
    <submittedName>
        <fullName evidence="2">Uncharacterized protein</fullName>
    </submittedName>
</protein>
<accession>A0A5B7IGS0</accession>
<organism evidence="2 3">
    <name type="scientific">Portunus trituberculatus</name>
    <name type="common">Swimming crab</name>
    <name type="synonym">Neptunus trituberculatus</name>
    <dbReference type="NCBI Taxonomy" id="210409"/>
    <lineage>
        <taxon>Eukaryota</taxon>
        <taxon>Metazoa</taxon>
        <taxon>Ecdysozoa</taxon>
        <taxon>Arthropoda</taxon>
        <taxon>Crustacea</taxon>
        <taxon>Multicrustacea</taxon>
        <taxon>Malacostraca</taxon>
        <taxon>Eumalacostraca</taxon>
        <taxon>Eucarida</taxon>
        <taxon>Decapoda</taxon>
        <taxon>Pleocyemata</taxon>
        <taxon>Brachyura</taxon>
        <taxon>Eubrachyura</taxon>
        <taxon>Portunoidea</taxon>
        <taxon>Portunidae</taxon>
        <taxon>Portuninae</taxon>
        <taxon>Portunus</taxon>
    </lineage>
</organism>